<comment type="caution">
    <text evidence="1">The sequence shown here is derived from an EMBL/GenBank/DDBJ whole genome shotgun (WGS) entry which is preliminary data.</text>
</comment>
<proteinExistence type="predicted"/>
<gene>
    <name evidence="1" type="ORF">EVAR_6986_1</name>
</gene>
<accession>A0A4C1TGL4</accession>
<evidence type="ECO:0000313" key="1">
    <source>
        <dbReference type="EMBL" id="GBP13649.1"/>
    </source>
</evidence>
<name>A0A4C1TGL4_EUMVA</name>
<dbReference type="AlphaFoldDB" id="A0A4C1TGL4"/>
<sequence length="197" mass="22121">MVFTNDSTSVYTLASRLEVHVELRSRLRGHIGTAWVKYDPIRKKNITWWSVAAHANTPRLADGAASLCRETDYGERRISMAEGATYTLWYCISMADRAVRYGRSTASTSPLNMITAPRDNFVAVTEGDRRGESRWKYKDSPEEGAPCAHFTISPDRRCVNAKEEVVRSHFAELAGPHPITFPREVSPEARVAQSTLC</sequence>
<organism evidence="1 2">
    <name type="scientific">Eumeta variegata</name>
    <name type="common">Bagworm moth</name>
    <name type="synonym">Eumeta japonica</name>
    <dbReference type="NCBI Taxonomy" id="151549"/>
    <lineage>
        <taxon>Eukaryota</taxon>
        <taxon>Metazoa</taxon>
        <taxon>Ecdysozoa</taxon>
        <taxon>Arthropoda</taxon>
        <taxon>Hexapoda</taxon>
        <taxon>Insecta</taxon>
        <taxon>Pterygota</taxon>
        <taxon>Neoptera</taxon>
        <taxon>Endopterygota</taxon>
        <taxon>Lepidoptera</taxon>
        <taxon>Glossata</taxon>
        <taxon>Ditrysia</taxon>
        <taxon>Tineoidea</taxon>
        <taxon>Psychidae</taxon>
        <taxon>Oiketicinae</taxon>
        <taxon>Eumeta</taxon>
    </lineage>
</organism>
<evidence type="ECO:0000313" key="2">
    <source>
        <dbReference type="Proteomes" id="UP000299102"/>
    </source>
</evidence>
<dbReference type="Proteomes" id="UP000299102">
    <property type="component" value="Unassembled WGS sequence"/>
</dbReference>
<dbReference type="EMBL" id="BGZK01000058">
    <property type="protein sequence ID" value="GBP13649.1"/>
    <property type="molecule type" value="Genomic_DNA"/>
</dbReference>
<protein>
    <submittedName>
        <fullName evidence="1">Uncharacterized protein</fullName>
    </submittedName>
</protein>
<keyword evidence="2" id="KW-1185">Reference proteome</keyword>
<reference evidence="1 2" key="1">
    <citation type="journal article" date="2019" name="Commun. Biol.">
        <title>The bagworm genome reveals a unique fibroin gene that provides high tensile strength.</title>
        <authorList>
            <person name="Kono N."/>
            <person name="Nakamura H."/>
            <person name="Ohtoshi R."/>
            <person name="Tomita M."/>
            <person name="Numata K."/>
            <person name="Arakawa K."/>
        </authorList>
    </citation>
    <scope>NUCLEOTIDE SEQUENCE [LARGE SCALE GENOMIC DNA]</scope>
</reference>